<evidence type="ECO:0000313" key="3">
    <source>
        <dbReference type="Proteomes" id="UP001631993"/>
    </source>
</evidence>
<organism evidence="2 3">
    <name type="scientific">Streptomyces galilaeus</name>
    <dbReference type="NCBI Taxonomy" id="33899"/>
    <lineage>
        <taxon>Bacteria</taxon>
        <taxon>Bacillati</taxon>
        <taxon>Actinomycetota</taxon>
        <taxon>Actinomycetes</taxon>
        <taxon>Kitasatosporales</taxon>
        <taxon>Streptomycetaceae</taxon>
        <taxon>Streptomyces</taxon>
    </lineage>
</organism>
<keyword evidence="2" id="KW-0012">Acyltransferase</keyword>
<feature type="domain" description="N-acetyltransferase" evidence="1">
    <location>
        <begin position="4"/>
        <end position="168"/>
    </location>
</feature>
<dbReference type="EC" id="2.3.-.-" evidence="2"/>
<dbReference type="PROSITE" id="PS51186">
    <property type="entry name" value="GNAT"/>
    <property type="match status" value="1"/>
</dbReference>
<evidence type="ECO:0000259" key="1">
    <source>
        <dbReference type="PROSITE" id="PS51186"/>
    </source>
</evidence>
<comment type="caution">
    <text evidence="2">The sequence shown here is derived from an EMBL/GenBank/DDBJ whole genome shotgun (WGS) entry which is preliminary data.</text>
</comment>
<dbReference type="RefSeq" id="WP_369276985.1">
    <property type="nucleotide sequence ID" value="NZ_JBJVMW010000026.1"/>
</dbReference>
<reference evidence="2 3" key="1">
    <citation type="submission" date="2024-12" db="EMBL/GenBank/DDBJ databases">
        <title>Forecasting of Potato common scab and diversities of Pathogenic streptomyces spp. in china.</title>
        <authorList>
            <person name="Handique U."/>
            <person name="Wu J."/>
        </authorList>
    </citation>
    <scope>NUCLEOTIDE SEQUENCE [LARGE SCALE GENOMIC DNA]</scope>
    <source>
        <strain evidence="2 3">ZRIMU1585</strain>
    </source>
</reference>
<dbReference type="EMBL" id="JBJVNE010000012">
    <property type="protein sequence ID" value="MFM9649223.1"/>
    <property type="molecule type" value="Genomic_DNA"/>
</dbReference>
<dbReference type="SUPFAM" id="SSF55729">
    <property type="entry name" value="Acyl-CoA N-acyltransferases (Nat)"/>
    <property type="match status" value="1"/>
</dbReference>
<sequence length="185" mass="20243">MTDTRIRLLQEEDWDDVVALEERAYAASGLSEGREALRSRHRASPSTCFVLEHAGGFGGYLLALPYPLFHCPDLSQVEEGVVRESHRGSNLHTHDLATVEHARGRGMARRLVRRLEETGQAAHYRSLSLVAVCGSETLWSRLGYRTQPEVVLPASYGAEAVYMTKPLGPTAGDPAPGSTSRAEVS</sequence>
<keyword evidence="3" id="KW-1185">Reference proteome</keyword>
<proteinExistence type="predicted"/>
<dbReference type="GO" id="GO:0016746">
    <property type="term" value="F:acyltransferase activity"/>
    <property type="evidence" value="ECO:0007669"/>
    <property type="project" value="UniProtKB-KW"/>
</dbReference>
<dbReference type="CDD" id="cd04301">
    <property type="entry name" value="NAT_SF"/>
    <property type="match status" value="1"/>
</dbReference>
<dbReference type="Gene3D" id="3.40.630.30">
    <property type="match status" value="1"/>
</dbReference>
<accession>A0ABW9IMH6</accession>
<dbReference type="InterPro" id="IPR016181">
    <property type="entry name" value="Acyl_CoA_acyltransferase"/>
</dbReference>
<dbReference type="Proteomes" id="UP001631993">
    <property type="component" value="Unassembled WGS sequence"/>
</dbReference>
<keyword evidence="2" id="KW-0808">Transferase</keyword>
<dbReference type="Pfam" id="PF00583">
    <property type="entry name" value="Acetyltransf_1"/>
    <property type="match status" value="1"/>
</dbReference>
<name>A0ABW9IMH6_STRGJ</name>
<gene>
    <name evidence="2" type="ORF">ACKI1S_24130</name>
</gene>
<evidence type="ECO:0000313" key="2">
    <source>
        <dbReference type="EMBL" id="MFM9649223.1"/>
    </source>
</evidence>
<protein>
    <submittedName>
        <fullName evidence="2">GNAT family N-acetyltransferase</fullName>
        <ecNumber evidence="2">2.3.-.-</ecNumber>
    </submittedName>
</protein>
<dbReference type="InterPro" id="IPR000182">
    <property type="entry name" value="GNAT_dom"/>
</dbReference>